<organism evidence="4">
    <name type="scientific">Candidatus Heimdallarchaeum aukensis</name>
    <dbReference type="NCBI Taxonomy" id="2876573"/>
    <lineage>
        <taxon>Archaea</taxon>
        <taxon>Promethearchaeati</taxon>
        <taxon>Candidatus Heimdallarchaeota</taxon>
        <taxon>Candidatus Heimdallarchaeia (ex Rinke et al. 2021) (nom. nud.)</taxon>
        <taxon>Candidatus Heimdallarchaeales</taxon>
        <taxon>Candidatus Heimdallarchaeaceae</taxon>
        <taxon>Candidatus Heimdallarchaeum</taxon>
    </lineage>
</organism>
<evidence type="ECO:0000256" key="2">
    <source>
        <dbReference type="SAM" id="Phobius"/>
    </source>
</evidence>
<dbReference type="AlphaFoldDB" id="A0A9Y1BJF2"/>
<feature type="transmembrane region" description="Helical" evidence="2">
    <location>
        <begin position="143"/>
        <end position="160"/>
    </location>
</feature>
<dbReference type="Pfam" id="PF13240">
    <property type="entry name" value="Zn_Ribbon_1"/>
    <property type="match status" value="1"/>
</dbReference>
<name>A0A9Y1BJF2_9ARCH</name>
<feature type="region of interest" description="Disordered" evidence="1">
    <location>
        <begin position="234"/>
        <end position="270"/>
    </location>
</feature>
<reference evidence="4" key="1">
    <citation type="journal article" date="2022" name="Nat. Microbiol.">
        <title>Unique mobile elements and scalable gene flow at the prokaryote-eukaryote boundary revealed by circularized Asgard archaea genomes.</title>
        <authorList>
            <person name="Wu F."/>
            <person name="Speth D.R."/>
            <person name="Philosof A."/>
            <person name="Cremiere A."/>
            <person name="Narayanan A."/>
            <person name="Barco R.A."/>
            <person name="Connon S.A."/>
            <person name="Amend J.P."/>
            <person name="Antoshechkin I.A."/>
            <person name="Orphan V.J."/>
        </authorList>
    </citation>
    <scope>NUCLEOTIDE SEQUENCE</scope>
    <source>
        <strain evidence="4">PM71</strain>
    </source>
</reference>
<evidence type="ECO:0000256" key="1">
    <source>
        <dbReference type="SAM" id="MobiDB-lite"/>
    </source>
</evidence>
<dbReference type="InterPro" id="IPR026870">
    <property type="entry name" value="Zinc_ribbon_dom"/>
</dbReference>
<feature type="transmembrane region" description="Helical" evidence="2">
    <location>
        <begin position="180"/>
        <end position="196"/>
    </location>
</feature>
<proteinExistence type="predicted"/>
<accession>A0A9Y1BJF2</accession>
<keyword evidence="2" id="KW-0472">Membrane</keyword>
<feature type="compositionally biased region" description="Polar residues" evidence="1">
    <location>
        <begin position="251"/>
        <end position="270"/>
    </location>
</feature>
<keyword evidence="2" id="KW-0812">Transmembrane</keyword>
<feature type="transmembrane region" description="Helical" evidence="2">
    <location>
        <begin position="23"/>
        <end position="48"/>
    </location>
</feature>
<feature type="domain" description="Zinc-ribbon" evidence="3">
    <location>
        <begin position="275"/>
        <end position="297"/>
    </location>
</feature>
<dbReference type="Proteomes" id="UP001201020">
    <property type="component" value="Chromosome"/>
</dbReference>
<feature type="transmembrane region" description="Helical" evidence="2">
    <location>
        <begin position="118"/>
        <end position="137"/>
    </location>
</feature>
<gene>
    <name evidence="4" type="ORF">K9W45_09310</name>
</gene>
<feature type="transmembrane region" description="Helical" evidence="2">
    <location>
        <begin position="68"/>
        <end position="97"/>
    </location>
</feature>
<sequence length="298" mass="32274">MYQTQVNPFELSKRKISESSGKIAKLLIAVVALLFVLIILVMIMLAIAGGSSVVIDPSNPYAAVGAMFSSFIVLGIFILLIALAFIVIQIMVLVQYYKLGQGFSEVANMDPSLPNAKNISFGIYGYIMGYVLGLIIPGTFGKIMALLGTFSLAAGFYFIYETFEDFRKQGRFGKPASKKLFIAVAFTLIGNIMNFVNSIAMIGVGGFFGLIGFILLIIGLKDLERDILLVTPTETVPTQPPTQTPYQAPTSVPTSPAPEQSNQSPQTQDATQVKFCPNCGTKNELQDKFCISCGTKLD</sequence>
<feature type="transmembrane region" description="Helical" evidence="2">
    <location>
        <begin position="202"/>
        <end position="220"/>
    </location>
</feature>
<dbReference type="EMBL" id="CP084166">
    <property type="protein sequence ID" value="UJG40035.1"/>
    <property type="molecule type" value="Genomic_DNA"/>
</dbReference>
<evidence type="ECO:0000259" key="3">
    <source>
        <dbReference type="Pfam" id="PF13240"/>
    </source>
</evidence>
<keyword evidence="2" id="KW-1133">Transmembrane helix</keyword>
<protein>
    <submittedName>
        <fullName evidence="4">Zinc-ribbon domain-containing protein</fullName>
    </submittedName>
</protein>
<evidence type="ECO:0000313" key="4">
    <source>
        <dbReference type="EMBL" id="UJG40035.1"/>
    </source>
</evidence>